<proteinExistence type="inferred from homology"/>
<keyword evidence="3 6" id="KW-0812">Transmembrane</keyword>
<feature type="transmembrane region" description="Helical" evidence="6">
    <location>
        <begin position="15"/>
        <end position="38"/>
    </location>
</feature>
<keyword evidence="9" id="KW-1185">Reference proteome</keyword>
<protein>
    <recommendedName>
        <fullName evidence="6">WAT1-related protein</fullName>
    </recommendedName>
</protein>
<evidence type="ECO:0000259" key="7">
    <source>
        <dbReference type="Pfam" id="PF00892"/>
    </source>
</evidence>
<dbReference type="GO" id="GO:0022857">
    <property type="term" value="F:transmembrane transporter activity"/>
    <property type="evidence" value="ECO:0007669"/>
    <property type="project" value="InterPro"/>
</dbReference>
<evidence type="ECO:0000256" key="6">
    <source>
        <dbReference type="RuleBase" id="RU363077"/>
    </source>
</evidence>
<comment type="caution">
    <text evidence="8">The sequence shown here is derived from an EMBL/GenBank/DDBJ whole genome shotgun (WGS) entry which is preliminary data.</text>
</comment>
<dbReference type="SUPFAM" id="SSF103481">
    <property type="entry name" value="Multidrug resistance efflux transporter EmrE"/>
    <property type="match status" value="2"/>
</dbReference>
<evidence type="ECO:0000256" key="2">
    <source>
        <dbReference type="ARBA" id="ARBA00007635"/>
    </source>
</evidence>
<organism evidence="8 9">
    <name type="scientific">Ceratopteris richardii</name>
    <name type="common">Triangle waterfern</name>
    <dbReference type="NCBI Taxonomy" id="49495"/>
    <lineage>
        <taxon>Eukaryota</taxon>
        <taxon>Viridiplantae</taxon>
        <taxon>Streptophyta</taxon>
        <taxon>Embryophyta</taxon>
        <taxon>Tracheophyta</taxon>
        <taxon>Polypodiopsida</taxon>
        <taxon>Polypodiidae</taxon>
        <taxon>Polypodiales</taxon>
        <taxon>Pteridineae</taxon>
        <taxon>Pteridaceae</taxon>
        <taxon>Parkerioideae</taxon>
        <taxon>Ceratopteris</taxon>
    </lineage>
</organism>
<evidence type="ECO:0000256" key="5">
    <source>
        <dbReference type="ARBA" id="ARBA00023136"/>
    </source>
</evidence>
<feature type="domain" description="EamA" evidence="7">
    <location>
        <begin position="193"/>
        <end position="331"/>
    </location>
</feature>
<dbReference type="GO" id="GO:0016020">
    <property type="term" value="C:membrane"/>
    <property type="evidence" value="ECO:0007669"/>
    <property type="project" value="UniProtKB-SubCell"/>
</dbReference>
<feature type="transmembrane region" description="Helical" evidence="6">
    <location>
        <begin position="262"/>
        <end position="282"/>
    </location>
</feature>
<dbReference type="PANTHER" id="PTHR31218">
    <property type="entry name" value="WAT1-RELATED PROTEIN"/>
    <property type="match status" value="1"/>
</dbReference>
<evidence type="ECO:0000256" key="4">
    <source>
        <dbReference type="ARBA" id="ARBA00022989"/>
    </source>
</evidence>
<dbReference type="OrthoDB" id="1728340at2759"/>
<evidence type="ECO:0000256" key="1">
    <source>
        <dbReference type="ARBA" id="ARBA00004141"/>
    </source>
</evidence>
<name>A0A8T2QP38_CERRI</name>
<accession>A0A8T2QP38</accession>
<evidence type="ECO:0000313" key="9">
    <source>
        <dbReference type="Proteomes" id="UP000825935"/>
    </source>
</evidence>
<feature type="transmembrane region" description="Helical" evidence="6">
    <location>
        <begin position="191"/>
        <end position="211"/>
    </location>
</feature>
<dbReference type="Proteomes" id="UP000825935">
    <property type="component" value="Chromosome 33"/>
</dbReference>
<dbReference type="EMBL" id="CM035438">
    <property type="protein sequence ID" value="KAH7285749.1"/>
    <property type="molecule type" value="Genomic_DNA"/>
</dbReference>
<dbReference type="Pfam" id="PF00892">
    <property type="entry name" value="EamA"/>
    <property type="match status" value="2"/>
</dbReference>
<keyword evidence="4 6" id="KW-1133">Transmembrane helix</keyword>
<sequence length="367" mass="40016">MNLLGVKSNSLHGKIIVHAAAACVQLLYAGFQVLASIALSNGASRTIFPVYRNTIAALSVGIMAFFAERKSRPALTFTKFAQLFLAGFIGVCINQLLFLSGLYYTSAMFVTTIQNLTPIVTFIVAMLFGIEKLQLRKPEGRAKLLGVLIGSGGATLIAFYRGPSFIDEVESFLLSFTSQQEAVEFKPFVSIRMGILVLLGNCSTWAVWFILQGPILRDYPAHLSATAFTYLFGSVQLAILAVSFERNLDTWAATFYSDLPALLYGGLVASGVAMTLQGWCAYRGGPVIVAAYQPLQTIFVAILSLLFLHESFHLGSLIGGLLITIGLYLVVWGKGREWRLSEVQDPLIHNSISENLELEALNKPLLS</sequence>
<comment type="similarity">
    <text evidence="2 6">Belongs to the drug/metabolite transporter (DMT) superfamily. Plant drug/metabolite exporter (P-DME) (TC 2.A.7.4) family.</text>
</comment>
<comment type="subcellular location">
    <subcellularLocation>
        <location evidence="1 6">Membrane</location>
        <topology evidence="1 6">Multi-pass membrane protein</topology>
    </subcellularLocation>
</comment>
<dbReference type="InterPro" id="IPR030184">
    <property type="entry name" value="WAT1-related"/>
</dbReference>
<feature type="transmembrane region" description="Helical" evidence="6">
    <location>
        <begin position="314"/>
        <end position="332"/>
    </location>
</feature>
<feature type="transmembrane region" description="Helical" evidence="6">
    <location>
        <begin position="223"/>
        <end position="242"/>
    </location>
</feature>
<gene>
    <name evidence="8" type="ORF">KP509_33G043800</name>
</gene>
<dbReference type="InterPro" id="IPR000620">
    <property type="entry name" value="EamA_dom"/>
</dbReference>
<dbReference type="OMA" id="NCSTWAV"/>
<evidence type="ECO:0000313" key="8">
    <source>
        <dbReference type="EMBL" id="KAH7285749.1"/>
    </source>
</evidence>
<feature type="transmembrane region" description="Helical" evidence="6">
    <location>
        <begin position="50"/>
        <end position="68"/>
    </location>
</feature>
<dbReference type="InterPro" id="IPR037185">
    <property type="entry name" value="EmrE-like"/>
</dbReference>
<feature type="transmembrane region" description="Helical" evidence="6">
    <location>
        <begin position="289"/>
        <end position="308"/>
    </location>
</feature>
<reference evidence="8" key="1">
    <citation type="submission" date="2021-08" db="EMBL/GenBank/DDBJ databases">
        <title>WGS assembly of Ceratopteris richardii.</title>
        <authorList>
            <person name="Marchant D.B."/>
            <person name="Chen G."/>
            <person name="Jenkins J."/>
            <person name="Shu S."/>
            <person name="Leebens-Mack J."/>
            <person name="Grimwood J."/>
            <person name="Schmutz J."/>
            <person name="Soltis P."/>
            <person name="Soltis D."/>
            <person name="Chen Z.-H."/>
        </authorList>
    </citation>
    <scope>NUCLEOTIDE SEQUENCE</scope>
    <source>
        <strain evidence="8">Whitten #5841</strain>
        <tissue evidence="8">Leaf</tissue>
    </source>
</reference>
<feature type="transmembrane region" description="Helical" evidence="6">
    <location>
        <begin position="109"/>
        <end position="130"/>
    </location>
</feature>
<dbReference type="AlphaFoldDB" id="A0A8T2QP38"/>
<feature type="domain" description="EamA" evidence="7">
    <location>
        <begin position="21"/>
        <end position="137"/>
    </location>
</feature>
<feature type="transmembrane region" description="Helical" evidence="6">
    <location>
        <begin position="80"/>
        <end position="103"/>
    </location>
</feature>
<keyword evidence="5 6" id="KW-0472">Membrane</keyword>
<evidence type="ECO:0000256" key="3">
    <source>
        <dbReference type="ARBA" id="ARBA00022692"/>
    </source>
</evidence>
<feature type="transmembrane region" description="Helical" evidence="6">
    <location>
        <begin position="142"/>
        <end position="160"/>
    </location>
</feature>